<dbReference type="SUPFAM" id="SSF50630">
    <property type="entry name" value="Acid proteases"/>
    <property type="match status" value="1"/>
</dbReference>
<accession>A0A5N4AVP9</accession>
<dbReference type="AlphaFoldDB" id="A0A5N4AVP9"/>
<dbReference type="Pfam" id="PF03564">
    <property type="entry name" value="DUF1759"/>
    <property type="match status" value="1"/>
</dbReference>
<dbReference type="Gene3D" id="2.40.70.10">
    <property type="entry name" value="Acid Proteases"/>
    <property type="match status" value="1"/>
</dbReference>
<dbReference type="Proteomes" id="UP000327044">
    <property type="component" value="Unassembled WGS sequence"/>
</dbReference>
<reference evidence="1 2" key="1">
    <citation type="journal article" date="2018" name="Elife">
        <title>Firefly genomes illuminate parallel origins of bioluminescence in beetles.</title>
        <authorList>
            <person name="Fallon T.R."/>
            <person name="Lower S.E."/>
            <person name="Chang C.H."/>
            <person name="Bessho-Uehara M."/>
            <person name="Martin G.J."/>
            <person name="Bewick A.J."/>
            <person name="Behringer M."/>
            <person name="Debat H.J."/>
            <person name="Wong I."/>
            <person name="Day J.C."/>
            <person name="Suvorov A."/>
            <person name="Silva C.J."/>
            <person name="Stanger-Hall K.F."/>
            <person name="Hall D.W."/>
            <person name="Schmitz R.J."/>
            <person name="Nelson D.R."/>
            <person name="Lewis S.M."/>
            <person name="Shigenobu S."/>
            <person name="Bybee S.M."/>
            <person name="Larracuente A.M."/>
            <person name="Oba Y."/>
            <person name="Weng J.K."/>
        </authorList>
    </citation>
    <scope>NUCLEOTIDE SEQUENCE [LARGE SCALE GENOMIC DNA]</scope>
    <source>
        <strain evidence="1">1611_PpyrPB1</strain>
        <tissue evidence="1">Whole body</tissue>
    </source>
</reference>
<dbReference type="InterPro" id="IPR021109">
    <property type="entry name" value="Peptidase_aspartic_dom_sf"/>
</dbReference>
<dbReference type="OrthoDB" id="6783326at2759"/>
<organism evidence="1 2">
    <name type="scientific">Photinus pyralis</name>
    <name type="common">Common eastern firefly</name>
    <name type="synonym">Lampyris pyralis</name>
    <dbReference type="NCBI Taxonomy" id="7054"/>
    <lineage>
        <taxon>Eukaryota</taxon>
        <taxon>Metazoa</taxon>
        <taxon>Ecdysozoa</taxon>
        <taxon>Arthropoda</taxon>
        <taxon>Hexapoda</taxon>
        <taxon>Insecta</taxon>
        <taxon>Pterygota</taxon>
        <taxon>Neoptera</taxon>
        <taxon>Endopterygota</taxon>
        <taxon>Coleoptera</taxon>
        <taxon>Polyphaga</taxon>
        <taxon>Elateriformia</taxon>
        <taxon>Elateroidea</taxon>
        <taxon>Lampyridae</taxon>
        <taxon>Lampyrinae</taxon>
        <taxon>Photinus</taxon>
    </lineage>
</organism>
<comment type="caution">
    <text evidence="1">The sequence shown here is derived from an EMBL/GenBank/DDBJ whole genome shotgun (WGS) entry which is preliminary data.</text>
</comment>
<sequence length="739" mass="83582">MNPTVAAKFNKSILLRNTAMSRLKETLREGEGELDESRKAIFLARALQVDTNYKEFQEYHNYIIGLVKDEDFPEHDKIRSDTDIIFYKIKALCAIINKSHIHTENSNAKTIQKLPKIQIPKFAGDIKEWPAFIDLFNSLVHNNDSISKIEKFHHLITSVRDEAHNIIKGLPLVEINYDTAYQILKNRYENKRLLATAYYQQLQNATALQRPNSKDLRLLLDTFHENIESLKVLNFPVNSWDFLLFNMLLQKLDTKTRTDFELEHSEIELPSYKQLITFLENQSKALDSLQLMSPKSKMAAASPTPQTIKRGYQISNLLNTDATNTSQTQSSTRNTLKCSHCSGPHGIYKCTEFLSRPVQDRIQIASTKKLCKNCLSSLHNTFHCKSTARCHVCDRRHHTLLHLNAKVLSVPSEDTVIPSTSSESVSANEITQTQSLSVMTNITSNYQISTVLLSTAVVNVKDIRGNYQPVRLLIDSGSMINFISDNCVNRLGLKPKRSSLTIHGLNNMSTQCSKGSVLCHMQPAHGQNPKFNFEALIVPQICSKQPQMEIDVSNCKHITNLCLADPKFHIPSSIDILIGAELTPYIFNKDRIFGTADQPVAIDSIFGWILQGSASVLRNSIDNATPFSFHVFAQISLNRTLQKFWEVEQVPKSTVILTPEEQLCETIFSNTVKREPSGRFIVSLPFKASQPVLGDSYSQAKRRFLSLENKLAKNPSLRIAYAEFMKDYLESGHMSVPSS</sequence>
<evidence type="ECO:0000313" key="1">
    <source>
        <dbReference type="EMBL" id="KAB0801397.1"/>
    </source>
</evidence>
<dbReference type="EMBL" id="VVIM01000003">
    <property type="protein sequence ID" value="KAB0801397.1"/>
    <property type="molecule type" value="Genomic_DNA"/>
</dbReference>
<dbReference type="CDD" id="cd00303">
    <property type="entry name" value="retropepsin_like"/>
    <property type="match status" value="1"/>
</dbReference>
<keyword evidence="2" id="KW-1185">Reference proteome</keyword>
<dbReference type="PANTHER" id="PTHR47331:SF5">
    <property type="entry name" value="RIBONUCLEASE H"/>
    <property type="match status" value="1"/>
</dbReference>
<gene>
    <name evidence="1" type="ORF">PPYR_05751</name>
</gene>
<dbReference type="PANTHER" id="PTHR47331">
    <property type="entry name" value="PHD-TYPE DOMAIN-CONTAINING PROTEIN"/>
    <property type="match status" value="1"/>
</dbReference>
<dbReference type="InParanoid" id="A0A5N4AVP9"/>
<dbReference type="InterPro" id="IPR005312">
    <property type="entry name" value="DUF1759"/>
</dbReference>
<evidence type="ECO:0000313" key="2">
    <source>
        <dbReference type="Proteomes" id="UP000327044"/>
    </source>
</evidence>
<name>A0A5N4AVP9_PHOPY</name>
<protein>
    <submittedName>
        <fullName evidence="1">Uncharacterized protein</fullName>
    </submittedName>
</protein>
<proteinExistence type="predicted"/>